<comment type="caution">
    <text evidence="2">The sequence shown here is derived from an EMBL/GenBank/DDBJ whole genome shotgun (WGS) entry which is preliminary data.</text>
</comment>
<dbReference type="HOGENOM" id="CLU_3117957_0_0_9"/>
<dbReference type="eggNOG" id="COG1115">
    <property type="taxonomic scope" value="Bacteria"/>
</dbReference>
<proteinExistence type="predicted"/>
<dbReference type="Proteomes" id="UP000586254">
    <property type="component" value="Unassembled WGS sequence"/>
</dbReference>
<organism evidence="2 3">
    <name type="scientific">Eubacterium callanderi</name>
    <dbReference type="NCBI Taxonomy" id="53442"/>
    <lineage>
        <taxon>Bacteria</taxon>
        <taxon>Bacillati</taxon>
        <taxon>Bacillota</taxon>
        <taxon>Clostridia</taxon>
        <taxon>Eubacteriales</taxon>
        <taxon>Eubacteriaceae</taxon>
        <taxon>Eubacterium</taxon>
    </lineage>
</organism>
<dbReference type="EMBL" id="JACCKS010000001">
    <property type="protein sequence ID" value="NZA36769.1"/>
    <property type="molecule type" value="Genomic_DNA"/>
</dbReference>
<keyword evidence="1" id="KW-0472">Membrane</keyword>
<evidence type="ECO:0000313" key="3">
    <source>
        <dbReference type="Proteomes" id="UP000586254"/>
    </source>
</evidence>
<evidence type="ECO:0000313" key="2">
    <source>
        <dbReference type="EMBL" id="NZA36769.1"/>
    </source>
</evidence>
<dbReference type="GeneID" id="68365496"/>
<dbReference type="AlphaFoldDB" id="A0A853JK29"/>
<gene>
    <name evidence="2" type="ORF">H0N91_01120</name>
</gene>
<feature type="transmembrane region" description="Helical" evidence="1">
    <location>
        <begin position="20"/>
        <end position="37"/>
    </location>
</feature>
<keyword evidence="1" id="KW-0812">Transmembrane</keyword>
<sequence>METFNNMINVVSSVVWSTPLVVLCLIAGLVFSIWLGFPQIRHFILRIWSA</sequence>
<dbReference type="RefSeq" id="WP_013379008.1">
    <property type="nucleotide sequence ID" value="NC_014624.2"/>
</dbReference>
<accession>A0A853JK29</accession>
<evidence type="ECO:0000256" key="1">
    <source>
        <dbReference type="SAM" id="Phobius"/>
    </source>
</evidence>
<reference evidence="2 3" key="1">
    <citation type="submission" date="2020-07" db="EMBL/GenBank/DDBJ databases">
        <title>Organ Donor 1.</title>
        <authorList>
            <person name="Marsh A.J."/>
            <person name="Azcarate-Peril M.A."/>
        </authorList>
    </citation>
    <scope>NUCLEOTIDE SEQUENCE [LARGE SCALE GENOMIC DNA]</scope>
    <source>
        <strain evidence="2 3">AMC0717</strain>
    </source>
</reference>
<name>A0A853JK29_9FIRM</name>
<keyword evidence="1" id="KW-1133">Transmembrane helix</keyword>
<protein>
    <submittedName>
        <fullName evidence="2">Sodium:alanine symporter family protein</fullName>
    </submittedName>
</protein>